<evidence type="ECO:0000256" key="4">
    <source>
        <dbReference type="ARBA" id="ARBA00022448"/>
    </source>
</evidence>
<dbReference type="GO" id="GO:0046933">
    <property type="term" value="F:proton-transporting ATP synthase activity, rotational mechanism"/>
    <property type="evidence" value="ECO:0007669"/>
    <property type="project" value="UniProtKB-UniRule"/>
</dbReference>
<evidence type="ECO:0000256" key="3">
    <source>
        <dbReference type="ARBA" id="ARBA00007681"/>
    </source>
</evidence>
<dbReference type="SUPFAM" id="SSF52943">
    <property type="entry name" value="ATP synthase (F1-ATPase), gamma subunit"/>
    <property type="match status" value="1"/>
</dbReference>
<dbReference type="PANTHER" id="PTHR11693">
    <property type="entry name" value="ATP SYNTHASE GAMMA CHAIN"/>
    <property type="match status" value="1"/>
</dbReference>
<comment type="subcellular location">
    <subcellularLocation>
        <location evidence="2 11">Cell membrane</location>
        <topology evidence="2 11">Peripheral membrane protein</topology>
    </subcellularLocation>
</comment>
<dbReference type="RefSeq" id="WP_049423687.1">
    <property type="nucleotide sequence ID" value="NZ_JAFFRN010000040.1"/>
</dbReference>
<evidence type="ECO:0000256" key="7">
    <source>
        <dbReference type="ARBA" id="ARBA00023065"/>
    </source>
</evidence>
<sequence length="288" mass="32064">MGSLKEIDTRIKSTKKMKQITKAMNMVSSSKLRRAEKNTKQFKPYMDKMQDAITAVAGSNKSSSHPMLKERDVKRSGYLVITSDKGLAGAYSANVLKRLVTDIKQKHNDSSEYSIVVLGQQGVDFLKTRGYEIESSLVDLPDQPSFKSIQALAKHAIDLYSEENIDELNIYYSHYVSVLENKPTTKKVLPLSQEDSSQGHGHMSTYEFEPDKESILSVILPQYVESLIYGTILDAKASEHASRMTAMKNASDNATELIDDLSLEYNRARQAAITQQITEIVGGSAALE</sequence>
<keyword evidence="4 11" id="KW-0813">Transport</keyword>
<dbReference type="InterPro" id="IPR035968">
    <property type="entry name" value="ATP_synth_F1_ATPase_gsu"/>
</dbReference>
<dbReference type="InterPro" id="IPR000131">
    <property type="entry name" value="ATP_synth_F1_gsu"/>
</dbReference>
<dbReference type="STRING" id="1194526.A284_03945"/>
<keyword evidence="8 11" id="KW-0472">Membrane</keyword>
<evidence type="ECO:0000256" key="1">
    <source>
        <dbReference type="ARBA" id="ARBA00003456"/>
    </source>
</evidence>
<dbReference type="GO" id="GO:0005524">
    <property type="term" value="F:ATP binding"/>
    <property type="evidence" value="ECO:0007669"/>
    <property type="project" value="UniProtKB-UniRule"/>
</dbReference>
<comment type="function">
    <text evidence="1 11">Produces ATP from ADP in the presence of a proton gradient across the membrane. The gamma chain is believed to be important in regulating ATPase activity and the flow of protons through the CF(0) complex.</text>
</comment>
<keyword evidence="10 11" id="KW-0066">ATP synthesis</keyword>
<dbReference type="AlphaFoldDB" id="A0A2T4Q1Y1"/>
<dbReference type="CDD" id="cd12151">
    <property type="entry name" value="F1-ATPase_gamma"/>
    <property type="match status" value="1"/>
</dbReference>
<keyword evidence="5 11" id="KW-1003">Cell membrane</keyword>
<keyword evidence="9 11" id="KW-0139">CF(1)</keyword>
<evidence type="ECO:0000256" key="9">
    <source>
        <dbReference type="ARBA" id="ARBA00023196"/>
    </source>
</evidence>
<evidence type="ECO:0000313" key="12">
    <source>
        <dbReference type="EMBL" id="PTI51789.1"/>
    </source>
</evidence>
<dbReference type="FunFam" id="3.40.1380.10:FF:000002">
    <property type="entry name" value="ATP synthase gamma chain"/>
    <property type="match status" value="1"/>
</dbReference>
<dbReference type="PRINTS" id="PR00126">
    <property type="entry name" value="ATPASEGAMMA"/>
</dbReference>
<evidence type="ECO:0000256" key="5">
    <source>
        <dbReference type="ARBA" id="ARBA00022475"/>
    </source>
</evidence>
<reference evidence="12 13" key="1">
    <citation type="journal article" date="2016" name="Front. Microbiol.">
        <title>Comprehensive Phylogenetic Analysis of Bovine Non-aureus Staphylococci Species Based on Whole-Genome Sequencing.</title>
        <authorList>
            <person name="Naushad S."/>
            <person name="Barkema H.W."/>
            <person name="Luby C."/>
            <person name="Condas L.A."/>
            <person name="Nobrega D.B."/>
            <person name="Carson D.A."/>
            <person name="De Buck J."/>
        </authorList>
    </citation>
    <scope>NUCLEOTIDE SEQUENCE [LARGE SCALE GENOMIC DNA]</scope>
    <source>
        <strain evidence="12 13">SNUC 2993</strain>
    </source>
</reference>
<comment type="caution">
    <text evidence="12">The sequence shown here is derived from an EMBL/GenBank/DDBJ whole genome shotgun (WGS) entry which is preliminary data.</text>
</comment>
<proteinExistence type="inferred from homology"/>
<name>A0A2T4Q1Y1_STAWA</name>
<accession>A0A2T4Q1Y1</accession>
<dbReference type="Pfam" id="PF00231">
    <property type="entry name" value="ATP-synt"/>
    <property type="match status" value="1"/>
</dbReference>
<dbReference type="GO" id="GO:0045259">
    <property type="term" value="C:proton-transporting ATP synthase complex"/>
    <property type="evidence" value="ECO:0007669"/>
    <property type="project" value="UniProtKB-KW"/>
</dbReference>
<dbReference type="NCBIfam" id="TIGR01146">
    <property type="entry name" value="ATPsyn_F1gamma"/>
    <property type="match status" value="1"/>
</dbReference>
<evidence type="ECO:0000256" key="2">
    <source>
        <dbReference type="ARBA" id="ARBA00004202"/>
    </source>
</evidence>
<evidence type="ECO:0000256" key="10">
    <source>
        <dbReference type="ARBA" id="ARBA00023310"/>
    </source>
</evidence>
<dbReference type="GO" id="GO:0042777">
    <property type="term" value="P:proton motive force-driven plasma membrane ATP synthesis"/>
    <property type="evidence" value="ECO:0007669"/>
    <property type="project" value="UniProtKB-UniRule"/>
</dbReference>
<dbReference type="GO" id="GO:0005886">
    <property type="term" value="C:plasma membrane"/>
    <property type="evidence" value="ECO:0007669"/>
    <property type="project" value="UniProtKB-SubCell"/>
</dbReference>
<comment type="similarity">
    <text evidence="3 11">Belongs to the ATPase gamma chain family.</text>
</comment>
<gene>
    <name evidence="11" type="primary">atpG</name>
    <name evidence="12" type="ORF">BU085_03660</name>
</gene>
<dbReference type="EMBL" id="PZEV01000008">
    <property type="protein sequence ID" value="PTI51789.1"/>
    <property type="molecule type" value="Genomic_DNA"/>
</dbReference>
<evidence type="ECO:0000256" key="11">
    <source>
        <dbReference type="HAMAP-Rule" id="MF_00815"/>
    </source>
</evidence>
<evidence type="ECO:0000256" key="8">
    <source>
        <dbReference type="ARBA" id="ARBA00023136"/>
    </source>
</evidence>
<dbReference type="FunFam" id="1.10.287.80:FF:000019">
    <property type="entry name" value="ATP synthase gamma chain"/>
    <property type="match status" value="1"/>
</dbReference>
<dbReference type="HAMAP" id="MF_00815">
    <property type="entry name" value="ATP_synth_gamma_bact"/>
    <property type="match status" value="1"/>
</dbReference>
<dbReference type="PANTHER" id="PTHR11693:SF22">
    <property type="entry name" value="ATP SYNTHASE SUBUNIT GAMMA, MITOCHONDRIAL"/>
    <property type="match status" value="1"/>
</dbReference>
<dbReference type="Gene3D" id="3.40.1380.10">
    <property type="match status" value="1"/>
</dbReference>
<dbReference type="Gene3D" id="1.10.287.80">
    <property type="entry name" value="ATP synthase, gamma subunit, helix hairpin domain"/>
    <property type="match status" value="1"/>
</dbReference>
<evidence type="ECO:0000313" key="13">
    <source>
        <dbReference type="Proteomes" id="UP000240717"/>
    </source>
</evidence>
<protein>
    <recommendedName>
        <fullName evidence="11">ATP synthase gamma chain</fullName>
    </recommendedName>
    <alternativeName>
        <fullName evidence="11">ATP synthase F1 sector gamma subunit</fullName>
    </alternativeName>
    <alternativeName>
        <fullName evidence="11">F-ATPase gamma subunit</fullName>
    </alternativeName>
</protein>
<keyword evidence="7 11" id="KW-0406">Ion transport</keyword>
<organism evidence="12 13">
    <name type="scientific">Staphylococcus warneri</name>
    <dbReference type="NCBI Taxonomy" id="1292"/>
    <lineage>
        <taxon>Bacteria</taxon>
        <taxon>Bacillati</taxon>
        <taxon>Bacillota</taxon>
        <taxon>Bacilli</taxon>
        <taxon>Bacillales</taxon>
        <taxon>Staphylococcaceae</taxon>
        <taxon>Staphylococcus</taxon>
    </lineage>
</organism>
<keyword evidence="6 11" id="KW-0375">Hydrogen ion transport</keyword>
<evidence type="ECO:0000256" key="6">
    <source>
        <dbReference type="ARBA" id="ARBA00022781"/>
    </source>
</evidence>
<comment type="subunit">
    <text evidence="11">F-type ATPases have 2 components, CF(1) - the catalytic core - and CF(0) - the membrane proton channel. CF(1) has five subunits: alpha(3), beta(3), gamma(1), delta(1), epsilon(1). CF(0) has three main subunits: a, b and c.</text>
</comment>
<dbReference type="Proteomes" id="UP000240717">
    <property type="component" value="Unassembled WGS sequence"/>
</dbReference>